<dbReference type="PANTHER" id="PTHR43712">
    <property type="entry name" value="PUTATIVE (AFU_ORTHOLOGUE AFUA_4G14580)-RELATED"/>
    <property type="match status" value="1"/>
</dbReference>
<name>A0A7I7QEZ2_9MYCO</name>
<dbReference type="PROSITE" id="PS51683">
    <property type="entry name" value="SAM_OMT_II"/>
    <property type="match status" value="1"/>
</dbReference>
<dbReference type="Gene3D" id="1.10.10.10">
    <property type="entry name" value="Winged helix-like DNA-binding domain superfamily/Winged helix DNA-binding domain"/>
    <property type="match status" value="1"/>
</dbReference>
<dbReference type="Pfam" id="PF00891">
    <property type="entry name" value="Methyltransf_2"/>
    <property type="match status" value="1"/>
</dbReference>
<dbReference type="Gene3D" id="3.40.50.150">
    <property type="entry name" value="Vaccinia Virus protein VP39"/>
    <property type="match status" value="1"/>
</dbReference>
<reference evidence="7 8" key="1">
    <citation type="journal article" date="2019" name="Emerg. Microbes Infect.">
        <title>Comprehensive subspecies identification of 175 nontuberculous mycobacteria species based on 7547 genomic profiles.</title>
        <authorList>
            <person name="Matsumoto Y."/>
            <person name="Kinjo T."/>
            <person name="Motooka D."/>
            <person name="Nabeya D."/>
            <person name="Jung N."/>
            <person name="Uechi K."/>
            <person name="Horii T."/>
            <person name="Iida T."/>
            <person name="Fujita J."/>
            <person name="Nakamura S."/>
        </authorList>
    </citation>
    <scope>NUCLEOTIDE SEQUENCE [LARGE SCALE GENOMIC DNA]</scope>
    <source>
        <strain evidence="7 8">JCM 17783</strain>
    </source>
</reference>
<feature type="active site" description="Proton acceptor" evidence="4">
    <location>
        <position position="272"/>
    </location>
</feature>
<dbReference type="SUPFAM" id="SSF53335">
    <property type="entry name" value="S-adenosyl-L-methionine-dependent methyltransferases"/>
    <property type="match status" value="1"/>
</dbReference>
<dbReference type="GO" id="GO:0046983">
    <property type="term" value="F:protein dimerization activity"/>
    <property type="evidence" value="ECO:0007669"/>
    <property type="project" value="InterPro"/>
</dbReference>
<evidence type="ECO:0000256" key="4">
    <source>
        <dbReference type="PIRSR" id="PIRSR005739-1"/>
    </source>
</evidence>
<sequence>MFSIKLPEPQMARVVEMARHHVGRLHQRMVPPTAAMWEMLTNAWVAQAITAAAQLGIADALAAGPLTADELAEAVDADADSVSRLLRALIGSGVFRQTRDGRYALNPLAATLRTDNDVSLRGVARFIGAPQHREHWSNLATAMRTDRAVVSDMRGKPIFEYLAEEKEYDEIFNEAMTSASEFAIAPVVAGYDFSRYSTIVDVAGGHGRLLAAILNATPQARGILFDQPHVVADAPPLLKQHRVADRVQVAQGSFFDTITEGGDAYVLKHIIHDWPDDQALQILRNVRTAAGAGKHVLLVEQVLPDHDRDFPGNWLDLEVLVEFDGRERTAAGYAELLDRAGFHMTRVVATASPYSVVEAIAV</sequence>
<dbReference type="CDD" id="cd00090">
    <property type="entry name" value="HTH_ARSR"/>
    <property type="match status" value="1"/>
</dbReference>
<keyword evidence="1 7" id="KW-0489">Methyltransferase</keyword>
<dbReference type="InterPro" id="IPR036390">
    <property type="entry name" value="WH_DNA-bd_sf"/>
</dbReference>
<keyword evidence="3" id="KW-0949">S-adenosyl-L-methionine</keyword>
<accession>A0A7I7QEZ2</accession>
<proteinExistence type="predicted"/>
<dbReference type="SUPFAM" id="SSF46785">
    <property type="entry name" value="Winged helix' DNA-binding domain"/>
    <property type="match status" value="1"/>
</dbReference>
<dbReference type="GO" id="GO:0032259">
    <property type="term" value="P:methylation"/>
    <property type="evidence" value="ECO:0007669"/>
    <property type="project" value="UniProtKB-KW"/>
</dbReference>
<dbReference type="InterPro" id="IPR011991">
    <property type="entry name" value="ArsR-like_HTH"/>
</dbReference>
<dbReference type="Pfam" id="PF08100">
    <property type="entry name" value="Dimerisation"/>
    <property type="match status" value="1"/>
</dbReference>
<evidence type="ECO:0000259" key="6">
    <source>
        <dbReference type="Pfam" id="PF08100"/>
    </source>
</evidence>
<gene>
    <name evidence="7" type="ORF">MSTO_51290</name>
</gene>
<dbReference type="EMBL" id="AP022587">
    <property type="protein sequence ID" value="BBY24924.1"/>
    <property type="molecule type" value="Genomic_DNA"/>
</dbReference>
<dbReference type="AlphaFoldDB" id="A0A7I7QEZ2"/>
<dbReference type="InterPro" id="IPR029063">
    <property type="entry name" value="SAM-dependent_MTases_sf"/>
</dbReference>
<evidence type="ECO:0000256" key="2">
    <source>
        <dbReference type="ARBA" id="ARBA00022679"/>
    </source>
</evidence>
<dbReference type="PIRSF" id="PIRSF005739">
    <property type="entry name" value="O-mtase"/>
    <property type="match status" value="1"/>
</dbReference>
<dbReference type="GO" id="GO:0008171">
    <property type="term" value="F:O-methyltransferase activity"/>
    <property type="evidence" value="ECO:0007669"/>
    <property type="project" value="InterPro"/>
</dbReference>
<feature type="domain" description="O-methyltransferase dimerisation" evidence="6">
    <location>
        <begin position="37"/>
        <end position="113"/>
    </location>
</feature>
<dbReference type="InterPro" id="IPR016461">
    <property type="entry name" value="COMT-like"/>
</dbReference>
<dbReference type="InterPro" id="IPR001077">
    <property type="entry name" value="COMT_C"/>
</dbReference>
<dbReference type="PANTHER" id="PTHR43712:SF2">
    <property type="entry name" value="O-METHYLTRANSFERASE CICE"/>
    <property type="match status" value="1"/>
</dbReference>
<feature type="domain" description="O-methyltransferase C-terminal" evidence="5">
    <location>
        <begin position="136"/>
        <end position="342"/>
    </location>
</feature>
<dbReference type="InterPro" id="IPR012967">
    <property type="entry name" value="COMT_dimerisation"/>
</dbReference>
<evidence type="ECO:0000256" key="1">
    <source>
        <dbReference type="ARBA" id="ARBA00022603"/>
    </source>
</evidence>
<dbReference type="RefSeq" id="WP_163792854.1">
    <property type="nucleotide sequence ID" value="NZ_AP022587.1"/>
</dbReference>
<dbReference type="Proteomes" id="UP000467130">
    <property type="component" value="Chromosome"/>
</dbReference>
<evidence type="ECO:0000313" key="7">
    <source>
        <dbReference type="EMBL" id="BBY24924.1"/>
    </source>
</evidence>
<keyword evidence="2 7" id="KW-0808">Transferase</keyword>
<dbReference type="Gene3D" id="1.10.287.1350">
    <property type="match status" value="1"/>
</dbReference>
<dbReference type="KEGG" id="msto:MSTO_51290"/>
<evidence type="ECO:0000259" key="5">
    <source>
        <dbReference type="Pfam" id="PF00891"/>
    </source>
</evidence>
<evidence type="ECO:0000256" key="3">
    <source>
        <dbReference type="ARBA" id="ARBA00022691"/>
    </source>
</evidence>
<evidence type="ECO:0000313" key="8">
    <source>
        <dbReference type="Proteomes" id="UP000467130"/>
    </source>
</evidence>
<organism evidence="7 8">
    <name type="scientific">Mycobacterium stomatepiae</name>
    <dbReference type="NCBI Taxonomy" id="470076"/>
    <lineage>
        <taxon>Bacteria</taxon>
        <taxon>Bacillati</taxon>
        <taxon>Actinomycetota</taxon>
        <taxon>Actinomycetes</taxon>
        <taxon>Mycobacteriales</taxon>
        <taxon>Mycobacteriaceae</taxon>
        <taxon>Mycobacterium</taxon>
        <taxon>Mycobacterium simiae complex</taxon>
    </lineage>
</organism>
<keyword evidence="8" id="KW-1185">Reference proteome</keyword>
<protein>
    <submittedName>
        <fullName evidence="7">Hydroxyneurosporene-O-methyltransferase</fullName>
    </submittedName>
</protein>
<dbReference type="InterPro" id="IPR036388">
    <property type="entry name" value="WH-like_DNA-bd_sf"/>
</dbReference>